<dbReference type="GO" id="GO:0008726">
    <property type="term" value="F:alkanesulfonate monooxygenase activity"/>
    <property type="evidence" value="ECO:0007669"/>
    <property type="project" value="TreeGrafter"/>
</dbReference>
<keyword evidence="1" id="KW-0285">Flavoprotein</keyword>
<reference evidence="7" key="1">
    <citation type="submission" date="2021-01" db="EMBL/GenBank/DDBJ databases">
        <title>Whole genome shotgun sequence of Virgisporangium ochraceum NBRC 16418.</title>
        <authorList>
            <person name="Komaki H."/>
            <person name="Tamura T."/>
        </authorList>
    </citation>
    <scope>NUCLEOTIDE SEQUENCE</scope>
    <source>
        <strain evidence="7">NBRC 16418</strain>
    </source>
</reference>
<dbReference type="EMBL" id="BOPH01000082">
    <property type="protein sequence ID" value="GIJ70794.1"/>
    <property type="molecule type" value="Genomic_DNA"/>
</dbReference>
<evidence type="ECO:0000259" key="6">
    <source>
        <dbReference type="Pfam" id="PF00296"/>
    </source>
</evidence>
<keyword evidence="2" id="KW-0288">FMN</keyword>
<evidence type="ECO:0000313" key="8">
    <source>
        <dbReference type="Proteomes" id="UP000635606"/>
    </source>
</evidence>
<dbReference type="SUPFAM" id="SSF51679">
    <property type="entry name" value="Bacterial luciferase-like"/>
    <property type="match status" value="1"/>
</dbReference>
<name>A0A8J4EDK6_9ACTN</name>
<protein>
    <recommendedName>
        <fullName evidence="6">Luciferase-like domain-containing protein</fullName>
    </recommendedName>
</protein>
<dbReference type="InterPro" id="IPR036661">
    <property type="entry name" value="Luciferase-like_sf"/>
</dbReference>
<evidence type="ECO:0000256" key="5">
    <source>
        <dbReference type="SAM" id="MobiDB-lite"/>
    </source>
</evidence>
<evidence type="ECO:0000256" key="3">
    <source>
        <dbReference type="ARBA" id="ARBA00023002"/>
    </source>
</evidence>
<evidence type="ECO:0000256" key="4">
    <source>
        <dbReference type="ARBA" id="ARBA00023033"/>
    </source>
</evidence>
<dbReference type="GO" id="GO:0046306">
    <property type="term" value="P:alkanesulfonate catabolic process"/>
    <property type="evidence" value="ECO:0007669"/>
    <property type="project" value="TreeGrafter"/>
</dbReference>
<dbReference type="PANTHER" id="PTHR42847:SF8">
    <property type="entry name" value="CONSERVED PROTEIN"/>
    <property type="match status" value="1"/>
</dbReference>
<gene>
    <name evidence="7" type="ORF">Voc01_057110</name>
</gene>
<keyword evidence="3" id="KW-0560">Oxidoreductase</keyword>
<dbReference type="Pfam" id="PF00296">
    <property type="entry name" value="Bac_luciferase"/>
    <property type="match status" value="1"/>
</dbReference>
<dbReference type="InterPro" id="IPR050172">
    <property type="entry name" value="SsuD_RutA_monooxygenase"/>
</dbReference>
<evidence type="ECO:0000256" key="2">
    <source>
        <dbReference type="ARBA" id="ARBA00022643"/>
    </source>
</evidence>
<dbReference type="Proteomes" id="UP000635606">
    <property type="component" value="Unassembled WGS sequence"/>
</dbReference>
<comment type="caution">
    <text evidence="7">The sequence shown here is derived from an EMBL/GenBank/DDBJ whole genome shotgun (WGS) entry which is preliminary data.</text>
</comment>
<accession>A0A8J4EDK6</accession>
<evidence type="ECO:0000256" key="1">
    <source>
        <dbReference type="ARBA" id="ARBA00022630"/>
    </source>
</evidence>
<dbReference type="InterPro" id="IPR011251">
    <property type="entry name" value="Luciferase-like_dom"/>
</dbReference>
<dbReference type="CDD" id="cd01097">
    <property type="entry name" value="Tetrahydromethanopterin_reductase"/>
    <property type="match status" value="1"/>
</dbReference>
<keyword evidence="4" id="KW-0503">Monooxygenase</keyword>
<proteinExistence type="predicted"/>
<keyword evidence="8" id="KW-1185">Reference proteome</keyword>
<sequence>MVPPLWTPTAARSAGPGPPVPRRQRRFATSPPGHERHDHNADTISDVRNAQLPCVAYRNPNLLADMARTVDLIADGRLVLGLGAGWFHRDFQEYGYEVKPAPELLRDLAGALPVIRERLSRLNPPPPRGEIPILIGGTGEKVTLRLVAEHAQIWNAIAETPQELAGKAKVLDRWCERVGRDPATIERSVALFNDSDLDDLDGYLEAGFTHFIWGAGGPDYDLSGVRRLLAWRAAVTGSHS</sequence>
<feature type="region of interest" description="Disordered" evidence="5">
    <location>
        <begin position="1"/>
        <end position="42"/>
    </location>
</feature>
<dbReference type="Gene3D" id="3.20.20.30">
    <property type="entry name" value="Luciferase-like domain"/>
    <property type="match status" value="1"/>
</dbReference>
<organism evidence="7 8">
    <name type="scientific">Virgisporangium ochraceum</name>
    <dbReference type="NCBI Taxonomy" id="65505"/>
    <lineage>
        <taxon>Bacteria</taxon>
        <taxon>Bacillati</taxon>
        <taxon>Actinomycetota</taxon>
        <taxon>Actinomycetes</taxon>
        <taxon>Micromonosporales</taxon>
        <taxon>Micromonosporaceae</taxon>
        <taxon>Virgisporangium</taxon>
    </lineage>
</organism>
<dbReference type="AlphaFoldDB" id="A0A8J4EDK6"/>
<dbReference type="PANTHER" id="PTHR42847">
    <property type="entry name" value="ALKANESULFONATE MONOOXYGENASE"/>
    <property type="match status" value="1"/>
</dbReference>
<evidence type="ECO:0000313" key="7">
    <source>
        <dbReference type="EMBL" id="GIJ70794.1"/>
    </source>
</evidence>
<feature type="domain" description="Luciferase-like" evidence="6">
    <location>
        <begin position="55"/>
        <end position="192"/>
    </location>
</feature>